<accession>T1KP46</accession>
<dbReference type="AlphaFoldDB" id="T1KP46"/>
<sequence>MTECETLQNFYSSREADTTAQHNANLLQFCPTDVEAEKITNRMQFHLIGLGYEISEGDENLIIGQNQLVCLTRTLSRKTYILVLEEATAAVDVETDEPRITQLFQVPDPLVPFVTAWS</sequence>
<dbReference type="eggNOG" id="KOG0054">
    <property type="taxonomic scope" value="Eukaryota"/>
</dbReference>
<reference evidence="2" key="1">
    <citation type="submission" date="2011-08" db="EMBL/GenBank/DDBJ databases">
        <authorList>
            <person name="Rombauts S."/>
        </authorList>
    </citation>
    <scope>NUCLEOTIDE SEQUENCE</scope>
    <source>
        <strain evidence="2">London</strain>
    </source>
</reference>
<evidence type="ECO:0000313" key="1">
    <source>
        <dbReference type="EnsemblMetazoa" id="tetur16g03390.1"/>
    </source>
</evidence>
<dbReference type="Gene3D" id="3.40.50.300">
    <property type="entry name" value="P-loop containing nucleotide triphosphate hydrolases"/>
    <property type="match status" value="1"/>
</dbReference>
<reference evidence="1" key="2">
    <citation type="submission" date="2015-06" db="UniProtKB">
        <authorList>
            <consortium name="EnsemblMetazoa"/>
        </authorList>
    </citation>
    <scope>IDENTIFICATION</scope>
</reference>
<evidence type="ECO:0000313" key="2">
    <source>
        <dbReference type="Proteomes" id="UP000015104"/>
    </source>
</evidence>
<dbReference type="SUPFAM" id="SSF52540">
    <property type="entry name" value="P-loop containing nucleoside triphosphate hydrolases"/>
    <property type="match status" value="1"/>
</dbReference>
<organism evidence="1 2">
    <name type="scientific">Tetranychus urticae</name>
    <name type="common">Two-spotted spider mite</name>
    <dbReference type="NCBI Taxonomy" id="32264"/>
    <lineage>
        <taxon>Eukaryota</taxon>
        <taxon>Metazoa</taxon>
        <taxon>Ecdysozoa</taxon>
        <taxon>Arthropoda</taxon>
        <taxon>Chelicerata</taxon>
        <taxon>Arachnida</taxon>
        <taxon>Acari</taxon>
        <taxon>Acariformes</taxon>
        <taxon>Trombidiformes</taxon>
        <taxon>Prostigmata</taxon>
        <taxon>Eleutherengona</taxon>
        <taxon>Raphignathae</taxon>
        <taxon>Tetranychoidea</taxon>
        <taxon>Tetranychidae</taxon>
        <taxon>Tetranychus</taxon>
    </lineage>
</organism>
<proteinExistence type="predicted"/>
<evidence type="ECO:0008006" key="3">
    <source>
        <dbReference type="Google" id="ProtNLM"/>
    </source>
</evidence>
<keyword evidence="2" id="KW-1185">Reference proteome</keyword>
<dbReference type="EMBL" id="CAEY01000286">
    <property type="status" value="NOT_ANNOTATED_CDS"/>
    <property type="molecule type" value="Genomic_DNA"/>
</dbReference>
<dbReference type="EnsemblMetazoa" id="tetur16g03390.1">
    <property type="protein sequence ID" value="tetur16g03390.1"/>
    <property type="gene ID" value="tetur16g03390"/>
</dbReference>
<dbReference type="InterPro" id="IPR027417">
    <property type="entry name" value="P-loop_NTPase"/>
</dbReference>
<dbReference type="HOGENOM" id="CLU_2076104_0_0_1"/>
<dbReference type="Proteomes" id="UP000015104">
    <property type="component" value="Unassembled WGS sequence"/>
</dbReference>
<name>T1KP46_TETUR</name>
<protein>
    <recommendedName>
        <fullName evidence="3">ABC transporter domain-containing protein</fullName>
    </recommendedName>
</protein>